<dbReference type="InterPro" id="IPR009057">
    <property type="entry name" value="Homeodomain-like_sf"/>
</dbReference>
<dbReference type="PANTHER" id="PTHR30055:SF234">
    <property type="entry name" value="HTH-TYPE TRANSCRIPTIONAL REGULATOR BETI"/>
    <property type="match status" value="1"/>
</dbReference>
<evidence type="ECO:0000256" key="4">
    <source>
        <dbReference type="PROSITE-ProRule" id="PRU00335"/>
    </source>
</evidence>
<dbReference type="InterPro" id="IPR036271">
    <property type="entry name" value="Tet_transcr_reg_TetR-rel_C_sf"/>
</dbReference>
<evidence type="ECO:0000313" key="6">
    <source>
        <dbReference type="EMBL" id="MFD2482567.1"/>
    </source>
</evidence>
<reference evidence="7" key="1">
    <citation type="journal article" date="2019" name="Int. J. Syst. Evol. Microbiol.">
        <title>The Global Catalogue of Microorganisms (GCM) 10K type strain sequencing project: providing services to taxonomists for standard genome sequencing and annotation.</title>
        <authorList>
            <consortium name="The Broad Institute Genomics Platform"/>
            <consortium name="The Broad Institute Genome Sequencing Center for Infectious Disease"/>
            <person name="Wu L."/>
            <person name="Ma J."/>
        </authorList>
    </citation>
    <scope>NUCLEOTIDE SEQUENCE [LARGE SCALE GENOMIC DNA]</scope>
    <source>
        <strain evidence="7">CGMCC 4.7638</strain>
    </source>
</reference>
<sequence>MPDDARARIIAAALDLLSTGGPDAVSTRAVSSAAGVQPPTIYRLFGDKDGLLDAITVQGYADYLEAKTAQPPADDPLEDLRRGWDQHLEFGLAYPALYLLMTTRPGPSPALEKSLEILSARVSRIASAGRLRVPETLAAALIHAAGSGATLSLIGTPPESRDLTVSIAAREAVIAAISTDRPVSRAPGPTAAATALRAVLPQVSGLSEAEKALMGEWLGRITD</sequence>
<keyword evidence="1" id="KW-0805">Transcription regulation</keyword>
<dbReference type="Pfam" id="PF00440">
    <property type="entry name" value="TetR_N"/>
    <property type="match status" value="1"/>
</dbReference>
<dbReference type="SUPFAM" id="SSF46689">
    <property type="entry name" value="Homeodomain-like"/>
    <property type="match status" value="1"/>
</dbReference>
<dbReference type="PRINTS" id="PR00455">
    <property type="entry name" value="HTHTETR"/>
</dbReference>
<name>A0ABW5I1D3_9PSEU</name>
<evidence type="ECO:0000256" key="3">
    <source>
        <dbReference type="ARBA" id="ARBA00023163"/>
    </source>
</evidence>
<evidence type="ECO:0000256" key="1">
    <source>
        <dbReference type="ARBA" id="ARBA00023015"/>
    </source>
</evidence>
<dbReference type="EMBL" id="JBHUKQ010000012">
    <property type="protein sequence ID" value="MFD2482567.1"/>
    <property type="molecule type" value="Genomic_DNA"/>
</dbReference>
<protein>
    <submittedName>
        <fullName evidence="6">TetR/AcrR family transcriptional regulator</fullName>
    </submittedName>
</protein>
<dbReference type="InterPro" id="IPR050109">
    <property type="entry name" value="HTH-type_TetR-like_transc_reg"/>
</dbReference>
<accession>A0ABW5I1D3</accession>
<dbReference type="SUPFAM" id="SSF48498">
    <property type="entry name" value="Tetracyclin repressor-like, C-terminal domain"/>
    <property type="match status" value="1"/>
</dbReference>
<gene>
    <name evidence="6" type="ORF">ACFSUT_19915</name>
</gene>
<keyword evidence="3" id="KW-0804">Transcription</keyword>
<keyword evidence="2 4" id="KW-0238">DNA-binding</keyword>
<dbReference type="InterPro" id="IPR001647">
    <property type="entry name" value="HTH_TetR"/>
</dbReference>
<evidence type="ECO:0000259" key="5">
    <source>
        <dbReference type="PROSITE" id="PS50977"/>
    </source>
</evidence>
<feature type="DNA-binding region" description="H-T-H motif" evidence="4">
    <location>
        <begin position="26"/>
        <end position="45"/>
    </location>
</feature>
<organism evidence="6 7">
    <name type="scientific">Amycolatopsis albidoflavus</name>
    <dbReference type="NCBI Taxonomy" id="102226"/>
    <lineage>
        <taxon>Bacteria</taxon>
        <taxon>Bacillati</taxon>
        <taxon>Actinomycetota</taxon>
        <taxon>Actinomycetes</taxon>
        <taxon>Pseudonocardiales</taxon>
        <taxon>Pseudonocardiaceae</taxon>
        <taxon>Amycolatopsis</taxon>
    </lineage>
</organism>
<dbReference type="Gene3D" id="1.10.357.10">
    <property type="entry name" value="Tetracycline Repressor, domain 2"/>
    <property type="match status" value="1"/>
</dbReference>
<keyword evidence="7" id="KW-1185">Reference proteome</keyword>
<dbReference type="Proteomes" id="UP001597542">
    <property type="component" value="Unassembled WGS sequence"/>
</dbReference>
<proteinExistence type="predicted"/>
<evidence type="ECO:0000313" key="7">
    <source>
        <dbReference type="Proteomes" id="UP001597542"/>
    </source>
</evidence>
<comment type="caution">
    <text evidence="6">The sequence shown here is derived from an EMBL/GenBank/DDBJ whole genome shotgun (WGS) entry which is preliminary data.</text>
</comment>
<dbReference type="PROSITE" id="PS50977">
    <property type="entry name" value="HTH_TETR_2"/>
    <property type="match status" value="1"/>
</dbReference>
<dbReference type="PANTHER" id="PTHR30055">
    <property type="entry name" value="HTH-TYPE TRANSCRIPTIONAL REGULATOR RUTR"/>
    <property type="match status" value="1"/>
</dbReference>
<dbReference type="RefSeq" id="WP_344265322.1">
    <property type="nucleotide sequence ID" value="NZ_BAAAHV010000003.1"/>
</dbReference>
<evidence type="ECO:0000256" key="2">
    <source>
        <dbReference type="ARBA" id="ARBA00023125"/>
    </source>
</evidence>
<feature type="domain" description="HTH tetR-type" evidence="5">
    <location>
        <begin position="3"/>
        <end position="63"/>
    </location>
</feature>